<proteinExistence type="predicted"/>
<dbReference type="RefSeq" id="WP_349431316.1">
    <property type="nucleotide sequence ID" value="NZ_CP157743.1"/>
</dbReference>
<dbReference type="Pfam" id="PF01713">
    <property type="entry name" value="Smr"/>
    <property type="match status" value="1"/>
</dbReference>
<reference evidence="2 3" key="1">
    <citation type="journal article" date="2024" name="Microbiology">
        <title>Methylomarinum rosea sp. nov., a novel halophilic methanotrophic bacterium from the hypersaline Lake Elton.</title>
        <authorList>
            <person name="Suleimanov R.Z."/>
            <person name="Oshkin I.Y."/>
            <person name="Danilova O.V."/>
            <person name="Suzina N.E."/>
            <person name="Dedysh S.N."/>
        </authorList>
    </citation>
    <scope>NUCLEOTIDE SEQUENCE [LARGE SCALE GENOMIC DNA]</scope>
    <source>
        <strain evidence="2 3">Ch1-1</strain>
    </source>
</reference>
<keyword evidence="2" id="KW-0255">Endonuclease</keyword>
<protein>
    <submittedName>
        <fullName evidence="2">DNA endonuclease SmrA</fullName>
    </submittedName>
</protein>
<dbReference type="KEGG" id="mech:Q9L42_014620"/>
<dbReference type="NCBIfam" id="NF033154">
    <property type="entry name" value="endonuc_SmrA"/>
    <property type="match status" value="1"/>
</dbReference>
<evidence type="ECO:0000259" key="1">
    <source>
        <dbReference type="PROSITE" id="PS50828"/>
    </source>
</evidence>
<dbReference type="Proteomes" id="UP001225378">
    <property type="component" value="Chromosome"/>
</dbReference>
<dbReference type="Gene3D" id="3.30.1370.110">
    <property type="match status" value="1"/>
</dbReference>
<dbReference type="SUPFAM" id="SSF160443">
    <property type="entry name" value="SMR domain-like"/>
    <property type="match status" value="1"/>
</dbReference>
<dbReference type="PANTHER" id="PTHR35562">
    <property type="entry name" value="DNA ENDONUCLEASE SMRA-RELATED"/>
    <property type="match status" value="1"/>
</dbReference>
<evidence type="ECO:0000313" key="2">
    <source>
        <dbReference type="EMBL" id="XBS19582.1"/>
    </source>
</evidence>
<evidence type="ECO:0000313" key="3">
    <source>
        <dbReference type="Proteomes" id="UP001225378"/>
    </source>
</evidence>
<keyword evidence="3" id="KW-1185">Reference proteome</keyword>
<gene>
    <name evidence="2" type="primary">smrA</name>
    <name evidence="2" type="ORF">Q9L42_014620</name>
</gene>
<dbReference type="InterPro" id="IPR047688">
    <property type="entry name" value="Endonuc_SmrA"/>
</dbReference>
<dbReference type="EMBL" id="CP157743">
    <property type="protein sequence ID" value="XBS19582.1"/>
    <property type="molecule type" value="Genomic_DNA"/>
</dbReference>
<organism evidence="2 3">
    <name type="scientific">Methylomarinum roseum</name>
    <dbReference type="NCBI Taxonomy" id="3067653"/>
    <lineage>
        <taxon>Bacteria</taxon>
        <taxon>Pseudomonadati</taxon>
        <taxon>Pseudomonadota</taxon>
        <taxon>Gammaproteobacteria</taxon>
        <taxon>Methylococcales</taxon>
        <taxon>Methylococcaceae</taxon>
        <taxon>Methylomarinum</taxon>
    </lineage>
</organism>
<name>A0AAU7NRF3_9GAMM</name>
<feature type="domain" description="Smr" evidence="1">
    <location>
        <begin position="99"/>
        <end position="176"/>
    </location>
</feature>
<accession>A0AAU7NRF3</accession>
<dbReference type="PANTHER" id="PTHR35562:SF2">
    <property type="entry name" value="DNA ENDONUCLEASE SMRA-RELATED"/>
    <property type="match status" value="1"/>
</dbReference>
<dbReference type="InterPro" id="IPR036063">
    <property type="entry name" value="Smr_dom_sf"/>
</dbReference>
<dbReference type="GO" id="GO:0004520">
    <property type="term" value="F:DNA endonuclease activity"/>
    <property type="evidence" value="ECO:0007669"/>
    <property type="project" value="TreeGrafter"/>
</dbReference>
<keyword evidence="2" id="KW-0540">Nuclease</keyword>
<keyword evidence="2" id="KW-0378">Hydrolase</keyword>
<sequence length="197" mass="22607">MKTSAINNDVELFSKEMEGVRPIHRDARVAMKKVVAENPGQQYRRECAAFDRDETECPLSLVLRKKLTADDWLCFKRDGIQSGVFKNLRTGKYPQEATLNLNRKTPQQARDELVQFVDDCQEMNVRSVLVFFGHGQGGHLLKSYLAQWLPELKNVQVFHTALKHHGGSAAVYVMLRKSEQKRMENRERHAARLGKAL</sequence>
<dbReference type="PROSITE" id="PS50828">
    <property type="entry name" value="SMR"/>
    <property type="match status" value="1"/>
</dbReference>
<dbReference type="InterPro" id="IPR002625">
    <property type="entry name" value="Smr_dom"/>
</dbReference>
<dbReference type="SMART" id="SM00463">
    <property type="entry name" value="SMR"/>
    <property type="match status" value="1"/>
</dbReference>
<dbReference type="AlphaFoldDB" id="A0AAU7NRF3"/>